<evidence type="ECO:0000313" key="1">
    <source>
        <dbReference type="EMBL" id="GFD49933.1"/>
    </source>
</evidence>
<sequence>VSLFCQPAVADYHLSGGRVCDGQAGGAHRNCGHAGQRHELQAAAGALSHGGEYYRGAHVLFGRLGYSEGHPRNRAFRVAAREGAVAL</sequence>
<reference evidence="1" key="1">
    <citation type="journal article" date="2019" name="Sci. Rep.">
        <title>Draft genome of Tanacetum cinerariifolium, the natural source of mosquito coil.</title>
        <authorList>
            <person name="Yamashiro T."/>
            <person name="Shiraishi A."/>
            <person name="Satake H."/>
            <person name="Nakayama K."/>
        </authorList>
    </citation>
    <scope>NUCLEOTIDE SEQUENCE</scope>
</reference>
<name>A0A699WRX8_TANCI</name>
<comment type="caution">
    <text evidence="1">The sequence shown here is derived from an EMBL/GenBank/DDBJ whole genome shotgun (WGS) entry which is preliminary data.</text>
</comment>
<protein>
    <submittedName>
        <fullName evidence="1">Uncharacterized protein</fullName>
    </submittedName>
</protein>
<gene>
    <name evidence="1" type="ORF">Tci_921902</name>
</gene>
<dbReference type="EMBL" id="BKCJ011750327">
    <property type="protein sequence ID" value="GFD49933.1"/>
    <property type="molecule type" value="Genomic_DNA"/>
</dbReference>
<dbReference type="AlphaFoldDB" id="A0A699WRX8"/>
<organism evidence="1">
    <name type="scientific">Tanacetum cinerariifolium</name>
    <name type="common">Dalmatian daisy</name>
    <name type="synonym">Chrysanthemum cinerariifolium</name>
    <dbReference type="NCBI Taxonomy" id="118510"/>
    <lineage>
        <taxon>Eukaryota</taxon>
        <taxon>Viridiplantae</taxon>
        <taxon>Streptophyta</taxon>
        <taxon>Embryophyta</taxon>
        <taxon>Tracheophyta</taxon>
        <taxon>Spermatophyta</taxon>
        <taxon>Magnoliopsida</taxon>
        <taxon>eudicotyledons</taxon>
        <taxon>Gunneridae</taxon>
        <taxon>Pentapetalae</taxon>
        <taxon>asterids</taxon>
        <taxon>campanulids</taxon>
        <taxon>Asterales</taxon>
        <taxon>Asteraceae</taxon>
        <taxon>Asteroideae</taxon>
        <taxon>Anthemideae</taxon>
        <taxon>Anthemidinae</taxon>
        <taxon>Tanacetum</taxon>
    </lineage>
</organism>
<proteinExistence type="predicted"/>
<accession>A0A699WRX8</accession>
<feature type="non-terminal residue" evidence="1">
    <location>
        <position position="1"/>
    </location>
</feature>